<evidence type="ECO:0000256" key="1">
    <source>
        <dbReference type="ARBA" id="ARBA00006484"/>
    </source>
</evidence>
<evidence type="ECO:0000256" key="2">
    <source>
        <dbReference type="ARBA" id="ARBA00023002"/>
    </source>
</evidence>
<accession>A0ABS4WLA1</accession>
<evidence type="ECO:0000256" key="3">
    <source>
        <dbReference type="RuleBase" id="RU000363"/>
    </source>
</evidence>
<protein>
    <submittedName>
        <fullName evidence="5">NAD(P)-dependent dehydrogenase (Short-subunit alcohol dehydrogenase family)</fullName>
    </submittedName>
</protein>
<dbReference type="PROSITE" id="PS00061">
    <property type="entry name" value="ADH_SHORT"/>
    <property type="match status" value="1"/>
</dbReference>
<evidence type="ECO:0000259" key="4">
    <source>
        <dbReference type="SMART" id="SM00822"/>
    </source>
</evidence>
<reference evidence="5 6" key="1">
    <citation type="submission" date="2021-03" db="EMBL/GenBank/DDBJ databases">
        <title>Sequencing the genomes of 1000 actinobacteria strains.</title>
        <authorList>
            <person name="Klenk H.-P."/>
        </authorList>
    </citation>
    <scope>NUCLEOTIDE SEQUENCE [LARGE SCALE GENOMIC DNA]</scope>
    <source>
        <strain evidence="5 6">DSM 13468</strain>
    </source>
</reference>
<dbReference type="RefSeq" id="WP_210096386.1">
    <property type="nucleotide sequence ID" value="NZ_BAAAIO010000001.1"/>
</dbReference>
<evidence type="ECO:0000313" key="5">
    <source>
        <dbReference type="EMBL" id="MBP2376975.1"/>
    </source>
</evidence>
<dbReference type="SUPFAM" id="SSF51735">
    <property type="entry name" value="NAD(P)-binding Rossmann-fold domains"/>
    <property type="match status" value="1"/>
</dbReference>
<dbReference type="Gene3D" id="3.40.50.720">
    <property type="entry name" value="NAD(P)-binding Rossmann-like Domain"/>
    <property type="match status" value="1"/>
</dbReference>
<dbReference type="PANTHER" id="PTHR43391">
    <property type="entry name" value="RETINOL DEHYDROGENASE-RELATED"/>
    <property type="match status" value="1"/>
</dbReference>
<dbReference type="InterPro" id="IPR057326">
    <property type="entry name" value="KR_dom"/>
</dbReference>
<sequence>MTNTSTPVVLVTGTSTGIGLSTAVALAGAGWTTIATMRDLGKADALRSAASEAGVALDIRSLDVTDHDDVISTIDAVIAEHGHLDAVINNAGAGALGTIEAMGLDRVRAAMEVNFFGVVDVTKTALPHLRASRGRLVTVTSVGGVVGQPFNEVYCAAKFAVEGFMESLHPVMKNLGVAVSVVEPGPVMTEFVANSDADREALVTGADDDYLPAIDSYLARTRQAFAPGNAQTPDDVAAVILSTLTSDDPAFRVQTSAAATAFTAIKLADLDGSAVTGLTAGWVATA</sequence>
<comment type="similarity">
    <text evidence="1 3">Belongs to the short-chain dehydrogenases/reductases (SDR) family.</text>
</comment>
<keyword evidence="2" id="KW-0560">Oxidoreductase</keyword>
<name>A0ABS4WLA1_9MICO</name>
<organism evidence="5 6">
    <name type="scientific">Microbacterium phyllosphaerae</name>
    <dbReference type="NCBI Taxonomy" id="124798"/>
    <lineage>
        <taxon>Bacteria</taxon>
        <taxon>Bacillati</taxon>
        <taxon>Actinomycetota</taxon>
        <taxon>Actinomycetes</taxon>
        <taxon>Micrococcales</taxon>
        <taxon>Microbacteriaceae</taxon>
        <taxon>Microbacterium</taxon>
    </lineage>
</organism>
<dbReference type="InterPro" id="IPR036291">
    <property type="entry name" value="NAD(P)-bd_dom_sf"/>
</dbReference>
<dbReference type="PRINTS" id="PR00081">
    <property type="entry name" value="GDHRDH"/>
</dbReference>
<comment type="caution">
    <text evidence="5">The sequence shown here is derived from an EMBL/GenBank/DDBJ whole genome shotgun (WGS) entry which is preliminary data.</text>
</comment>
<gene>
    <name evidence="5" type="ORF">JOF42_000470</name>
</gene>
<dbReference type="SMART" id="SM00822">
    <property type="entry name" value="PKS_KR"/>
    <property type="match status" value="1"/>
</dbReference>
<dbReference type="InterPro" id="IPR020904">
    <property type="entry name" value="Sc_DH/Rdtase_CS"/>
</dbReference>
<dbReference type="PANTHER" id="PTHR43391:SF86">
    <property type="entry name" value="SHORT-CHAIN DEHYDROGENASE_REDUCTASE FAMILY PROTEIN"/>
    <property type="match status" value="1"/>
</dbReference>
<feature type="domain" description="Ketoreductase" evidence="4">
    <location>
        <begin position="7"/>
        <end position="190"/>
    </location>
</feature>
<dbReference type="InterPro" id="IPR002347">
    <property type="entry name" value="SDR_fam"/>
</dbReference>
<dbReference type="Proteomes" id="UP000703720">
    <property type="component" value="Unassembled WGS sequence"/>
</dbReference>
<evidence type="ECO:0000313" key="6">
    <source>
        <dbReference type="Proteomes" id="UP000703720"/>
    </source>
</evidence>
<dbReference type="Pfam" id="PF00106">
    <property type="entry name" value="adh_short"/>
    <property type="match status" value="1"/>
</dbReference>
<keyword evidence="6" id="KW-1185">Reference proteome</keyword>
<dbReference type="EMBL" id="JAGIOA010000001">
    <property type="protein sequence ID" value="MBP2376975.1"/>
    <property type="molecule type" value="Genomic_DNA"/>
</dbReference>
<proteinExistence type="inferred from homology"/>
<dbReference type="PRINTS" id="PR00080">
    <property type="entry name" value="SDRFAMILY"/>
</dbReference>